<organism evidence="1 2">
    <name type="scientific">Nocardia huaxiensis</name>
    <dbReference type="NCBI Taxonomy" id="2755382"/>
    <lineage>
        <taxon>Bacteria</taxon>
        <taxon>Bacillati</taxon>
        <taxon>Actinomycetota</taxon>
        <taxon>Actinomycetes</taxon>
        <taxon>Mycobacteriales</taxon>
        <taxon>Nocardiaceae</taxon>
        <taxon>Nocardia</taxon>
    </lineage>
</organism>
<dbReference type="KEGG" id="nhu:H0264_35580"/>
<evidence type="ECO:0000313" key="1">
    <source>
        <dbReference type="EMBL" id="QLY30387.1"/>
    </source>
</evidence>
<protein>
    <submittedName>
        <fullName evidence="1">Uncharacterized protein</fullName>
    </submittedName>
</protein>
<keyword evidence="2" id="KW-1185">Reference proteome</keyword>
<reference evidence="1 2" key="1">
    <citation type="submission" date="2020-07" db="EMBL/GenBank/DDBJ databases">
        <authorList>
            <person name="Zhuang K."/>
            <person name="Ran Y."/>
        </authorList>
    </citation>
    <scope>NUCLEOTIDE SEQUENCE [LARGE SCALE GENOMIC DNA]</scope>
    <source>
        <strain evidence="1 2">WCH-YHL-001</strain>
    </source>
</reference>
<proteinExistence type="predicted"/>
<name>A0A7D6ZH60_9NOCA</name>
<dbReference type="RefSeq" id="WP_181581585.1">
    <property type="nucleotide sequence ID" value="NZ_CP059399.1"/>
</dbReference>
<accession>A0A7D6ZH60</accession>
<dbReference type="EMBL" id="CP059399">
    <property type="protein sequence ID" value="QLY30387.1"/>
    <property type="molecule type" value="Genomic_DNA"/>
</dbReference>
<evidence type="ECO:0000313" key="2">
    <source>
        <dbReference type="Proteomes" id="UP000515512"/>
    </source>
</evidence>
<dbReference type="AlphaFoldDB" id="A0A7D6ZH60"/>
<gene>
    <name evidence="1" type="ORF">H0264_35580</name>
</gene>
<sequence length="218" mass="24045">MNGVTNCGDALAGLRALVPAATKKTNRRTATELALTQGQLIAELAYFNKLPLVEYLCRYGGVVMKFVPAARVGDQECRSEIVTIPVLAESGRMYRSLLRQYKTIVDLPYRARLYSEQSDAARAADRFAEEAMAQCHRITERSGSRGVPLISGHFSRRLNSVTRGLVKNPTKRARLEAATGIVPIKRGNIGSRENEVDDTSEKQFERKSGLAIICGEVE</sequence>
<dbReference type="Proteomes" id="UP000515512">
    <property type="component" value="Chromosome"/>
</dbReference>